<evidence type="ECO:0000256" key="12">
    <source>
        <dbReference type="SAM" id="MobiDB-lite"/>
    </source>
</evidence>
<evidence type="ECO:0000256" key="8">
    <source>
        <dbReference type="ARBA" id="ARBA00023125"/>
    </source>
</evidence>
<evidence type="ECO:0000256" key="6">
    <source>
        <dbReference type="ARBA" id="ARBA00022741"/>
    </source>
</evidence>
<gene>
    <name evidence="14" type="primary">UL9</name>
</gene>
<keyword evidence="7" id="KW-0067">ATP-binding</keyword>
<feature type="compositionally biased region" description="Low complexity" evidence="12">
    <location>
        <begin position="19"/>
        <end position="32"/>
    </location>
</feature>
<organism evidence="14">
    <name type="scientific">Human herpesvirus 2</name>
    <name type="common">HHV-2</name>
    <name type="synonym">Human herpes simplex virus 2</name>
    <dbReference type="NCBI Taxonomy" id="10310"/>
    <lineage>
        <taxon>Viruses</taxon>
        <taxon>Duplodnaviria</taxon>
        <taxon>Heunggongvirae</taxon>
        <taxon>Peploviricota</taxon>
        <taxon>Herviviricetes</taxon>
        <taxon>Herpesvirales</taxon>
        <taxon>Orthoherpesviridae</taxon>
        <taxon>Alphaherpesvirinae</taxon>
        <taxon>Simplexvirus</taxon>
        <taxon>Simplexvirus humanalpha2</taxon>
    </lineage>
</organism>
<dbReference type="Pfam" id="PF02399">
    <property type="entry name" value="Herpes_ori_bp"/>
    <property type="match status" value="2"/>
</dbReference>
<dbReference type="InterPro" id="IPR014001">
    <property type="entry name" value="Helicase_ATP-bd"/>
</dbReference>
<evidence type="ECO:0000256" key="10">
    <source>
        <dbReference type="ARBA" id="ARBA00031715"/>
    </source>
</evidence>
<dbReference type="GO" id="GO:0003688">
    <property type="term" value="F:DNA replication origin binding"/>
    <property type="evidence" value="ECO:0007669"/>
    <property type="project" value="InterPro"/>
</dbReference>
<dbReference type="GO" id="GO:0006260">
    <property type="term" value="P:DNA replication"/>
    <property type="evidence" value="ECO:0007669"/>
    <property type="project" value="UniProtKB-KW"/>
</dbReference>
<comment type="subcellular location">
    <subcellularLocation>
        <location evidence="1">Host nucleus</location>
    </subcellularLocation>
</comment>
<keyword evidence="8" id="KW-0238">DNA-binding</keyword>
<feature type="compositionally biased region" description="Polar residues" evidence="12">
    <location>
        <begin position="1"/>
        <end position="12"/>
    </location>
</feature>
<dbReference type="PROSITE" id="PS51192">
    <property type="entry name" value="HELICASE_ATP_BIND_1"/>
    <property type="match status" value="1"/>
</dbReference>
<evidence type="ECO:0000313" key="14">
    <source>
        <dbReference type="EMBL" id="AMB66406.1"/>
    </source>
</evidence>
<keyword evidence="14" id="KW-0378">Hydrolase</keyword>
<dbReference type="Gene3D" id="3.40.50.300">
    <property type="entry name" value="P-loop containing nucleotide triphosphate hydrolases"/>
    <property type="match status" value="1"/>
</dbReference>
<name>A0A109R0Z7_HHV2</name>
<evidence type="ECO:0000256" key="5">
    <source>
        <dbReference type="ARBA" id="ARBA00022705"/>
    </source>
</evidence>
<comment type="function">
    <text evidence="9">Functions as a docking protein to recruit essential components of the viral replication machinery to viral DNA origins. In the presence of the major DNA-binding protein, opens dsDNA leading to a conformational change in the origin that facilitates DNA unwinding and subsequent replication.</text>
</comment>
<evidence type="ECO:0000256" key="7">
    <source>
        <dbReference type="ARBA" id="ARBA00022840"/>
    </source>
</evidence>
<dbReference type="GO" id="GO:0005524">
    <property type="term" value="F:ATP binding"/>
    <property type="evidence" value="ECO:0007669"/>
    <property type="project" value="UniProtKB-KW"/>
</dbReference>
<evidence type="ECO:0000256" key="11">
    <source>
        <dbReference type="ARBA" id="ARBA00062690"/>
    </source>
</evidence>
<dbReference type="InterPro" id="IPR027417">
    <property type="entry name" value="P-loop_NTPase"/>
</dbReference>
<comment type="subunit">
    <text evidence="11">Homodimer. Interacts with the major DNA-binding protein ICP8. Interacts with the helicase/primase component UL8 and the polymerase accessory protein UL42.</text>
</comment>
<evidence type="ECO:0000256" key="2">
    <source>
        <dbReference type="ARBA" id="ARBA00007195"/>
    </source>
</evidence>
<keyword evidence="4" id="KW-1048">Host nucleus</keyword>
<dbReference type="SUPFAM" id="SSF52540">
    <property type="entry name" value="P-loop containing nucleoside triphosphate hydrolases"/>
    <property type="match status" value="1"/>
</dbReference>
<dbReference type="SMART" id="SM00487">
    <property type="entry name" value="DEXDc"/>
    <property type="match status" value="1"/>
</dbReference>
<evidence type="ECO:0000256" key="3">
    <source>
        <dbReference type="ARBA" id="ARBA00014069"/>
    </source>
</evidence>
<feature type="domain" description="Helicase ATP-binding" evidence="13">
    <location>
        <begin position="90"/>
        <end position="255"/>
    </location>
</feature>
<keyword evidence="6" id="KW-0547">Nucleotide-binding</keyword>
<reference evidence="14" key="1">
    <citation type="journal article" date="2016" name="JCI Insight">
        <title>HSV-2 DeltagD elicits FcgammaR-effector antibodies that protect against clinical isolates.</title>
        <authorList>
            <person name="Petro C.D."/>
            <person name="Weinrick B."/>
            <person name="Khajoueinejad N."/>
            <person name="Burn C."/>
            <person name="Sellers R."/>
            <person name="Jacobs W.R.Jr."/>
            <person name="Herold B.C."/>
        </authorList>
    </citation>
    <scope>NUCLEOTIDE SEQUENCE</scope>
    <source>
        <strain evidence="14">G</strain>
    </source>
</reference>
<dbReference type="GO" id="GO:0042025">
    <property type="term" value="C:host cell nucleus"/>
    <property type="evidence" value="ECO:0007669"/>
    <property type="project" value="UniProtKB-SubCell"/>
</dbReference>
<dbReference type="FunFam" id="3.40.50.300:FF:001772">
    <property type="entry name" value="DNA replication origin-binding helicase"/>
    <property type="match status" value="1"/>
</dbReference>
<comment type="similarity">
    <text evidence="2">Belongs to the herpesviridae OriBP family.</text>
</comment>
<keyword evidence="5" id="KW-0235">DNA replication</keyword>
<keyword evidence="14" id="KW-0347">Helicase</keyword>
<organismHost>
    <name type="scientific">Homo sapiens</name>
    <name type="common">Human</name>
    <dbReference type="NCBI Taxonomy" id="9606"/>
</organismHost>
<accession>A0A109R0Z7</accession>
<feature type="region of interest" description="Disordered" evidence="12">
    <location>
        <begin position="1"/>
        <end position="43"/>
    </location>
</feature>
<dbReference type="GO" id="GO:0004386">
    <property type="term" value="F:helicase activity"/>
    <property type="evidence" value="ECO:0007669"/>
    <property type="project" value="UniProtKB-KW"/>
</dbReference>
<evidence type="ECO:0000256" key="9">
    <source>
        <dbReference type="ARBA" id="ARBA00025279"/>
    </source>
</evidence>
<evidence type="ECO:0000256" key="1">
    <source>
        <dbReference type="ARBA" id="ARBA00004147"/>
    </source>
</evidence>
<dbReference type="InterPro" id="IPR003450">
    <property type="entry name" value="Replication_origin-bd"/>
</dbReference>
<evidence type="ECO:0000256" key="4">
    <source>
        <dbReference type="ARBA" id="ARBA00022562"/>
    </source>
</evidence>
<evidence type="ECO:0000259" key="13">
    <source>
        <dbReference type="PROSITE" id="PS51192"/>
    </source>
</evidence>
<protein>
    <recommendedName>
        <fullName evidence="3">Replication origin-binding protein</fullName>
    </recommendedName>
    <alternativeName>
        <fullName evidence="10">OriBP</fullName>
    </alternativeName>
</protein>
<proteinExistence type="inferred from homology"/>
<dbReference type="EMBL" id="KU310668">
    <property type="protein sequence ID" value="AMB66406.1"/>
    <property type="molecule type" value="Genomic_DNA"/>
</dbReference>
<sequence length="914" mass="100895">MAETMNVATCTHQTHHAARAPGATSAPGAASGDPLGARRPIGDDECEQYTSSVSLARMLYGGDLAEWVPRVHPKTTIERQQHGPVTFPDASAPTARCVTVVRAPMGSGKTTALIRWLGEAIHSPDTSVLVVSCRRSFTQTLATRFAESGLPDFVTYFSSTNYIMNDRPFHRLIVQVESLHRVGPNLLNNYDVLVLDEVMSTLGQLYSPTMQQLGRVDALMLRLLRTCPRIIAMDATANAQLVDFLCSLRGEKNVHVVIGEYAMPGFSARRCLFLPRLGPEVLQAALRPPGPAGGAPPPDAPPDATFFGELEARLAGGDNVCIFSSTVSFAEVVARFCRQFTDRVLLLHSLTPPGDVTTWGRYRVVIYTTVVTVGLSFDPPHFDSMFAYVKPMNYGPDMVSVYQSLGRVRTLRKGELLIYMDGSGARSEPVFTPMLLNHVVSASGQWPAQFSQVTNLLCRRFKGRCDASHADAAQARGSRIYSKFRYKHYFERCTLACLADSLNILHMLLTLNCMHVRFWGHDAALTPRNFCLFLRGIHFDALRAQRDLRELRCQDPDTSLSAQAAETEEVGLFVEKYLRPDVAPAEVVALMRGLNSLVGRTRFIYLVLLEACLRVPMAAHSSAIFRRPEVVALMRGLNSLVGRTRFIYLVLLEACLRVPMAAHSSAIFRRLYDHYATGVIPTINAAGELELVALHPTLNVAPVWELFRLCSTMAACLQWDSMAGGSGRTFSPEDVLELLNPHYDRYMQLAFELGHCNVTDGPLLSEDAVKRVADALSGCPPRGSVSETEHALSLFKIIWGELFGVQLAKSTQTFPGAGRVKNLTKRAIVELLDAHRIDHSACRTHRQLYALLMAHKREFAGARFKLRAPAWGRCLRTHASGAQPNTDIILEAALSELPTEAWPMMQGAVNFSTL</sequence>